<dbReference type="AlphaFoldDB" id="A0AAN8TPG6"/>
<evidence type="ECO:0000313" key="2">
    <source>
        <dbReference type="EMBL" id="KAK6790579.1"/>
    </source>
</evidence>
<feature type="compositionally biased region" description="Low complexity" evidence="1">
    <location>
        <begin position="22"/>
        <end position="41"/>
    </location>
</feature>
<comment type="caution">
    <text evidence="2">The sequence shown here is derived from an EMBL/GenBank/DDBJ whole genome shotgun (WGS) entry which is preliminary data.</text>
</comment>
<feature type="region of interest" description="Disordered" evidence="1">
    <location>
        <begin position="82"/>
        <end position="115"/>
    </location>
</feature>
<dbReference type="EMBL" id="JBANQN010000004">
    <property type="protein sequence ID" value="KAK6790579.1"/>
    <property type="molecule type" value="Genomic_DNA"/>
</dbReference>
<proteinExistence type="predicted"/>
<gene>
    <name evidence="2" type="ORF">RDI58_009660</name>
</gene>
<accession>A0AAN8TPG6</accession>
<feature type="region of interest" description="Disordered" evidence="1">
    <location>
        <begin position="1"/>
        <end position="47"/>
    </location>
</feature>
<protein>
    <submittedName>
        <fullName evidence="2">Uncharacterized protein</fullName>
    </submittedName>
</protein>
<organism evidence="2 3">
    <name type="scientific">Solanum bulbocastanum</name>
    <name type="common">Wild potato</name>
    <dbReference type="NCBI Taxonomy" id="147425"/>
    <lineage>
        <taxon>Eukaryota</taxon>
        <taxon>Viridiplantae</taxon>
        <taxon>Streptophyta</taxon>
        <taxon>Embryophyta</taxon>
        <taxon>Tracheophyta</taxon>
        <taxon>Spermatophyta</taxon>
        <taxon>Magnoliopsida</taxon>
        <taxon>eudicotyledons</taxon>
        <taxon>Gunneridae</taxon>
        <taxon>Pentapetalae</taxon>
        <taxon>asterids</taxon>
        <taxon>lamiids</taxon>
        <taxon>Solanales</taxon>
        <taxon>Solanaceae</taxon>
        <taxon>Solanoideae</taxon>
        <taxon>Solaneae</taxon>
        <taxon>Solanum</taxon>
    </lineage>
</organism>
<keyword evidence="3" id="KW-1185">Reference proteome</keyword>
<dbReference type="PANTHER" id="PTHR33673">
    <property type="entry name" value="SUPPRESSOR SRP40-LIKE PROTEIN"/>
    <property type="match status" value="1"/>
</dbReference>
<dbReference type="Proteomes" id="UP001371456">
    <property type="component" value="Unassembled WGS sequence"/>
</dbReference>
<evidence type="ECO:0000256" key="1">
    <source>
        <dbReference type="SAM" id="MobiDB-lite"/>
    </source>
</evidence>
<reference evidence="2 3" key="1">
    <citation type="submission" date="2024-02" db="EMBL/GenBank/DDBJ databases">
        <title>de novo genome assembly of Solanum bulbocastanum strain 11H21.</title>
        <authorList>
            <person name="Hosaka A.J."/>
        </authorList>
    </citation>
    <scope>NUCLEOTIDE SEQUENCE [LARGE SCALE GENOMIC DNA]</scope>
    <source>
        <tissue evidence="2">Young leaves</tissue>
    </source>
</reference>
<dbReference type="PANTHER" id="PTHR33673:SF25">
    <property type="match status" value="1"/>
</dbReference>
<name>A0AAN8TPG6_SOLBU</name>
<sequence length="449" mass="48840">MDSDQESIGRLEADTTSDESETGSSKTSEYSPSISTSSSDGSSDDYIQVDPKTIFTSASSGVASSKSHSDAKLLSQSVTCNQLKESSKTTSTSSTSQVSDVTHESEFSTISQSPSIQVMKREAGFDPNRIPSSVFGSKDSSSKEWSAASTESLFSIHTPGNGSPARDDIMMTDGDLKRARKRDNCAEVDKNEKNNKSELTRFRQTLPITKGGEHKKKMFDKERKVDVVNKPSATGSSDEATKRIVCFREEMKVGENINRYTAIGYPDGNVYFRGSVVRPSDGNGTCSAVPMKEKSSWWSCCSCSIWSSCSLKCSGCSCKWLSCSSCACKWPSCSFKWLSCSSCSCKWPSCSSCSCKWLSCSSCSFKLPSCSCKWFSCSSCSCKWPSCSSCSCKWLSCSSCSCKWLSCSSCSFKCPSFSSCSCKWPSMPVGCCKWPSCKCKCLTSLRCCC</sequence>
<evidence type="ECO:0000313" key="3">
    <source>
        <dbReference type="Proteomes" id="UP001371456"/>
    </source>
</evidence>